<keyword evidence="7" id="KW-1185">Reference proteome</keyword>
<evidence type="ECO:0000256" key="2">
    <source>
        <dbReference type="ARBA" id="ARBA00022801"/>
    </source>
</evidence>
<keyword evidence="2 4" id="KW-0378">Hydrolase</keyword>
<evidence type="ECO:0000313" key="7">
    <source>
        <dbReference type="Proteomes" id="UP001642482"/>
    </source>
</evidence>
<evidence type="ECO:0000256" key="5">
    <source>
        <dbReference type="SAM" id="SignalP"/>
    </source>
</evidence>
<proteinExistence type="inferred from homology"/>
<dbReference type="Pfam" id="PF04616">
    <property type="entry name" value="Glyco_hydro_43"/>
    <property type="match status" value="1"/>
</dbReference>
<accession>A0ABP0CSJ7</accession>
<dbReference type="PANTHER" id="PTHR22925:SF3">
    <property type="entry name" value="GLYCOSYL HYDROLASE FAMILY PROTEIN 43"/>
    <property type="match status" value="1"/>
</dbReference>
<evidence type="ECO:0000256" key="4">
    <source>
        <dbReference type="RuleBase" id="RU361187"/>
    </source>
</evidence>
<dbReference type="Gene3D" id="2.115.10.20">
    <property type="entry name" value="Glycosyl hydrolase domain, family 43"/>
    <property type="match status" value="1"/>
</dbReference>
<dbReference type="InterPro" id="IPR006710">
    <property type="entry name" value="Glyco_hydro_43"/>
</dbReference>
<keyword evidence="3 4" id="KW-0326">Glycosidase</keyword>
<evidence type="ECO:0000313" key="6">
    <source>
        <dbReference type="EMBL" id="CAK7235089.1"/>
    </source>
</evidence>
<dbReference type="InterPro" id="IPR023296">
    <property type="entry name" value="Glyco_hydro_beta-prop_sf"/>
</dbReference>
<evidence type="ECO:0000256" key="3">
    <source>
        <dbReference type="ARBA" id="ARBA00023295"/>
    </source>
</evidence>
<evidence type="ECO:0000256" key="1">
    <source>
        <dbReference type="ARBA" id="ARBA00009865"/>
    </source>
</evidence>
<dbReference type="SUPFAM" id="SSF75005">
    <property type="entry name" value="Arabinanase/levansucrase/invertase"/>
    <property type="match status" value="1"/>
</dbReference>
<reference evidence="6 7" key="1">
    <citation type="submission" date="2024-01" db="EMBL/GenBank/DDBJ databases">
        <authorList>
            <person name="Allen C."/>
            <person name="Tagirdzhanova G."/>
        </authorList>
    </citation>
    <scope>NUCLEOTIDE SEQUENCE [LARGE SCALE GENOMIC DNA]</scope>
</reference>
<dbReference type="PANTHER" id="PTHR22925">
    <property type="entry name" value="GLYCOSYL HYDROLASE 43 FAMILY MEMBER"/>
    <property type="match status" value="1"/>
</dbReference>
<protein>
    <submittedName>
        <fullName evidence="6">Uncharacterized protein</fullName>
    </submittedName>
</protein>
<name>A0ABP0CSJ7_9PEZI</name>
<dbReference type="EMBL" id="CAWUHD010000143">
    <property type="protein sequence ID" value="CAK7235089.1"/>
    <property type="molecule type" value="Genomic_DNA"/>
</dbReference>
<gene>
    <name evidence="6" type="ORF">SEUCBS140593_009164</name>
</gene>
<sequence>MPSPSLCGLLCLLGLLWSTSALDVSYASYINFAGVDILGGNDGLPSHPLLPNYGKPTYPITTDGNGREQVEAHLSYFEGSYWMHAATWGCDGSLFVFAFGAGDDYPASPTYAPGDYGADGNCGIKSYSSPDLVSWTLRDFYQPDMSVANVTKPVVRYSNATGQYVMIMGGNAKSNFFYATAASPAGPWSNPPSVMAGAHINHDFDVAVGPDGTHYMLSDPFTNATLTTDGYGVPVWDLYVQQLAPNLTSTLNTTATLIRSAEQLRDTGLTLEACGFFYHDGYWYLTFGMTCQNCAGYVYYYYAEHPLGPYTDGGYLSLDGCGGQNKGANVLPSAAGPVVVAGSLGYKTGPDNLVVGDNIWHADNHQAASSTYFFPLTFNADHTIRNLTCPAVARVPLVAGVPPPDEPLALQLDCRVRTGQTIAQWFDTPKVVSQLEFPVWQRTDNLGPTWNAGPVLNGPLTVTLGFDDGDHARFVWAASNVSWAPTKITMDVAGRNVSWIKLTTNATNGCYGTLAQPNTDKDGAYGVVVHGQRTTSPLAQLYVYQY</sequence>
<feature type="chain" id="PRO_5045788728" evidence="5">
    <location>
        <begin position="22"/>
        <end position="546"/>
    </location>
</feature>
<keyword evidence="5" id="KW-0732">Signal</keyword>
<dbReference type="Proteomes" id="UP001642482">
    <property type="component" value="Unassembled WGS sequence"/>
</dbReference>
<comment type="similarity">
    <text evidence="1 4">Belongs to the glycosyl hydrolase 43 family.</text>
</comment>
<feature type="signal peptide" evidence="5">
    <location>
        <begin position="1"/>
        <end position="21"/>
    </location>
</feature>
<organism evidence="6 7">
    <name type="scientific">Sporothrix eucalyptigena</name>
    <dbReference type="NCBI Taxonomy" id="1812306"/>
    <lineage>
        <taxon>Eukaryota</taxon>
        <taxon>Fungi</taxon>
        <taxon>Dikarya</taxon>
        <taxon>Ascomycota</taxon>
        <taxon>Pezizomycotina</taxon>
        <taxon>Sordariomycetes</taxon>
        <taxon>Sordariomycetidae</taxon>
        <taxon>Ophiostomatales</taxon>
        <taxon>Ophiostomataceae</taxon>
        <taxon>Sporothrix</taxon>
    </lineage>
</organism>
<comment type="caution">
    <text evidence="6">The sequence shown here is derived from an EMBL/GenBank/DDBJ whole genome shotgun (WGS) entry which is preliminary data.</text>
</comment>